<name>A0A367FQL0_9ACTN</name>
<dbReference type="RefSeq" id="WP_114027749.1">
    <property type="nucleotide sequence ID" value="NZ_QOIL01000003.1"/>
</dbReference>
<dbReference type="Pfam" id="PF21344">
    <property type="entry name" value="Zn_ribbon_LysW"/>
    <property type="match status" value="1"/>
</dbReference>
<organism evidence="1 2">
    <name type="scientific">Sphaerisporangium album</name>
    <dbReference type="NCBI Taxonomy" id="509200"/>
    <lineage>
        <taxon>Bacteria</taxon>
        <taxon>Bacillati</taxon>
        <taxon>Actinomycetota</taxon>
        <taxon>Actinomycetes</taxon>
        <taxon>Streptosporangiales</taxon>
        <taxon>Streptosporangiaceae</taxon>
        <taxon>Sphaerisporangium</taxon>
    </lineage>
</organism>
<dbReference type="PANTHER" id="PTHR40393">
    <property type="entry name" value="LYSINE BIOSYNTHESIS PROTEIN-RELATED-RELATED"/>
    <property type="match status" value="1"/>
</dbReference>
<keyword evidence="2" id="KW-1185">Reference proteome</keyword>
<dbReference type="Gene3D" id="2.20.28.160">
    <property type="match status" value="1"/>
</dbReference>
<dbReference type="EMBL" id="QOIL01000003">
    <property type="protein sequence ID" value="RCG32132.1"/>
    <property type="molecule type" value="Genomic_DNA"/>
</dbReference>
<dbReference type="OrthoDB" id="2628219at2"/>
<dbReference type="InterPro" id="IPR005906">
    <property type="entry name" value="LysW"/>
</dbReference>
<accession>A0A367FQL0</accession>
<dbReference type="PANTHER" id="PTHR40393:SF1">
    <property type="entry name" value="LYSINE BIOSYNTHESIS PROTEIN-RELATED"/>
    <property type="match status" value="1"/>
</dbReference>
<gene>
    <name evidence="1" type="ORF">DQ384_06365</name>
</gene>
<proteinExistence type="predicted"/>
<reference evidence="1 2" key="1">
    <citation type="submission" date="2018-06" db="EMBL/GenBank/DDBJ databases">
        <title>Sphaerisporangium craniellae sp. nov., isolated from a marine sponge in the South China Sea.</title>
        <authorList>
            <person name="Li L."/>
        </authorList>
    </citation>
    <scope>NUCLEOTIDE SEQUENCE [LARGE SCALE GENOMIC DNA]</scope>
    <source>
        <strain evidence="1 2">CCTCC AA 208026</strain>
    </source>
</reference>
<evidence type="ECO:0000313" key="1">
    <source>
        <dbReference type="EMBL" id="RCG32132.1"/>
    </source>
</evidence>
<protein>
    <submittedName>
        <fullName evidence="1">Lysine biosynthesis protein LysW</fullName>
    </submittedName>
</protein>
<dbReference type="Proteomes" id="UP000253094">
    <property type="component" value="Unassembled WGS sequence"/>
</dbReference>
<dbReference type="AlphaFoldDB" id="A0A367FQL0"/>
<comment type="caution">
    <text evidence="1">The sequence shown here is derived from an EMBL/GenBank/DDBJ whole genome shotgun (WGS) entry which is preliminary data.</text>
</comment>
<sequence length="54" mass="5907">MIACPECEAKVDLPDAPRLNEILECGDCHAELEILSLEPTLVGLAPEVEEDWGE</sequence>
<evidence type="ECO:0000313" key="2">
    <source>
        <dbReference type="Proteomes" id="UP000253094"/>
    </source>
</evidence>